<reference evidence="2 3" key="1">
    <citation type="submission" date="2014-04" db="EMBL/GenBank/DDBJ databases">
        <title>Genome assembly of Hyalangium minutum DSM 14724.</title>
        <authorList>
            <person name="Sharma G."/>
            <person name="Subramanian S."/>
        </authorList>
    </citation>
    <scope>NUCLEOTIDE SEQUENCE [LARGE SCALE GENOMIC DNA]</scope>
    <source>
        <strain evidence="2 3">DSM 14724</strain>
    </source>
</reference>
<evidence type="ECO:0000313" key="3">
    <source>
        <dbReference type="Proteomes" id="UP000028725"/>
    </source>
</evidence>
<gene>
    <name evidence="2" type="ORF">DB31_6028</name>
</gene>
<dbReference type="Proteomes" id="UP000028725">
    <property type="component" value="Unassembled WGS sequence"/>
</dbReference>
<keyword evidence="3" id="KW-1185">Reference proteome</keyword>
<accession>A0A085VXJ4</accession>
<dbReference type="EMBL" id="JMCB01000031">
    <property type="protein sequence ID" value="KFE60157.1"/>
    <property type="molecule type" value="Genomic_DNA"/>
</dbReference>
<dbReference type="AlphaFoldDB" id="A0A085VXJ4"/>
<sequence>MLEKLDRVPDLLEEARREEEQKGGDRYAIRDRLAQEYRDQQRPFLLAQPFRHHEKCSTGEHGFGAVDYELIVPQGRGLFGARERSAKFKARELHEVREHGAALPPKLAELLRALP</sequence>
<name>A0A085VXJ4_9BACT</name>
<feature type="region of interest" description="Disordered" evidence="1">
    <location>
        <begin position="1"/>
        <end position="24"/>
    </location>
</feature>
<evidence type="ECO:0000256" key="1">
    <source>
        <dbReference type="SAM" id="MobiDB-lite"/>
    </source>
</evidence>
<organism evidence="2 3">
    <name type="scientific">Hyalangium minutum</name>
    <dbReference type="NCBI Taxonomy" id="394096"/>
    <lineage>
        <taxon>Bacteria</taxon>
        <taxon>Pseudomonadati</taxon>
        <taxon>Myxococcota</taxon>
        <taxon>Myxococcia</taxon>
        <taxon>Myxococcales</taxon>
        <taxon>Cystobacterineae</taxon>
        <taxon>Archangiaceae</taxon>
        <taxon>Hyalangium</taxon>
    </lineage>
</organism>
<evidence type="ECO:0000313" key="2">
    <source>
        <dbReference type="EMBL" id="KFE60157.1"/>
    </source>
</evidence>
<protein>
    <submittedName>
        <fullName evidence="2">Uncharacterized protein</fullName>
    </submittedName>
</protein>
<comment type="caution">
    <text evidence="2">The sequence shown here is derived from an EMBL/GenBank/DDBJ whole genome shotgun (WGS) entry which is preliminary data.</text>
</comment>
<dbReference type="STRING" id="394096.DB31_6028"/>
<proteinExistence type="predicted"/>